<evidence type="ECO:0000313" key="8">
    <source>
        <dbReference type="Proteomes" id="UP000198412"/>
    </source>
</evidence>
<keyword evidence="2" id="KW-0378">Hydrolase</keyword>
<dbReference type="GO" id="GO:0006260">
    <property type="term" value="P:DNA replication"/>
    <property type="evidence" value="ECO:0007669"/>
    <property type="project" value="InterPro"/>
</dbReference>
<evidence type="ECO:0000256" key="1">
    <source>
        <dbReference type="ARBA" id="ARBA00022722"/>
    </source>
</evidence>
<dbReference type="EMBL" id="FZNX01000003">
    <property type="protein sequence ID" value="SNR58351.1"/>
    <property type="molecule type" value="Genomic_DNA"/>
</dbReference>
<dbReference type="GO" id="GO:0005829">
    <property type="term" value="C:cytosol"/>
    <property type="evidence" value="ECO:0007669"/>
    <property type="project" value="TreeGrafter"/>
</dbReference>
<evidence type="ECO:0000313" key="7">
    <source>
        <dbReference type="EMBL" id="SNR58351.1"/>
    </source>
</evidence>
<feature type="domain" description="Exonuclease" evidence="6">
    <location>
        <begin position="34"/>
        <end position="204"/>
    </location>
</feature>
<evidence type="ECO:0000256" key="2">
    <source>
        <dbReference type="ARBA" id="ARBA00022801"/>
    </source>
</evidence>
<comment type="subunit">
    <text evidence="5">DNA polymerase III contains a core (composed of alpha, epsilon and theta chains) that associates with a tau subunit. This core dimerizes to form the POLIII' complex. PolIII' associates with the gamma complex (composed of gamma, delta, delta', psi and chi chains) and with the beta chain to form the complete DNA polymerase III complex.</text>
</comment>
<evidence type="ECO:0000256" key="3">
    <source>
        <dbReference type="ARBA" id="ARBA00022839"/>
    </source>
</evidence>
<dbReference type="NCBIfam" id="TIGR00573">
    <property type="entry name" value="dnaq"/>
    <property type="match status" value="1"/>
</dbReference>
<keyword evidence="3" id="KW-0269">Exonuclease</keyword>
<dbReference type="CDD" id="cd06127">
    <property type="entry name" value="DEDDh"/>
    <property type="match status" value="1"/>
</dbReference>
<accession>A0A238XIF6</accession>
<dbReference type="AlphaFoldDB" id="A0A238XIF6"/>
<dbReference type="SMART" id="SM00479">
    <property type="entry name" value="EXOIII"/>
    <property type="match status" value="1"/>
</dbReference>
<organism evidence="7 8">
    <name type="scientific">Lutibacter flavus</name>
    <dbReference type="NCBI Taxonomy" id="691689"/>
    <lineage>
        <taxon>Bacteria</taxon>
        <taxon>Pseudomonadati</taxon>
        <taxon>Bacteroidota</taxon>
        <taxon>Flavobacteriia</taxon>
        <taxon>Flavobacteriales</taxon>
        <taxon>Flavobacteriaceae</taxon>
        <taxon>Lutibacter</taxon>
    </lineage>
</organism>
<dbReference type="InterPro" id="IPR013520">
    <property type="entry name" value="Ribonucl_H"/>
</dbReference>
<dbReference type="RefSeq" id="WP_089378146.1">
    <property type="nucleotide sequence ID" value="NZ_FZNX01000003.1"/>
</dbReference>
<dbReference type="PANTHER" id="PTHR30231">
    <property type="entry name" value="DNA POLYMERASE III SUBUNIT EPSILON"/>
    <property type="match status" value="1"/>
</dbReference>
<dbReference type="Proteomes" id="UP000198412">
    <property type="component" value="Unassembled WGS sequence"/>
</dbReference>
<dbReference type="PANTHER" id="PTHR30231:SF4">
    <property type="entry name" value="PROTEIN NEN2"/>
    <property type="match status" value="1"/>
</dbReference>
<dbReference type="GO" id="GO:0008408">
    <property type="term" value="F:3'-5' exonuclease activity"/>
    <property type="evidence" value="ECO:0007669"/>
    <property type="project" value="TreeGrafter"/>
</dbReference>
<reference evidence="8" key="1">
    <citation type="submission" date="2017-06" db="EMBL/GenBank/DDBJ databases">
        <authorList>
            <person name="Varghese N."/>
            <person name="Submissions S."/>
        </authorList>
    </citation>
    <scope>NUCLEOTIDE SEQUENCE [LARGE SCALE GENOMIC DNA]</scope>
    <source>
        <strain evidence="8">DSM 27993</strain>
    </source>
</reference>
<dbReference type="FunFam" id="3.30.420.10:FF:000045">
    <property type="entry name" value="3'-5' exonuclease DinG"/>
    <property type="match status" value="1"/>
</dbReference>
<name>A0A238XIF6_9FLAO</name>
<evidence type="ECO:0000256" key="4">
    <source>
        <dbReference type="ARBA" id="ARBA00025483"/>
    </source>
</evidence>
<dbReference type="Pfam" id="PF00929">
    <property type="entry name" value="RNase_T"/>
    <property type="match status" value="1"/>
</dbReference>
<keyword evidence="1" id="KW-0540">Nuclease</keyword>
<dbReference type="GO" id="GO:0003887">
    <property type="term" value="F:DNA-directed DNA polymerase activity"/>
    <property type="evidence" value="ECO:0007669"/>
    <property type="project" value="InterPro"/>
</dbReference>
<dbReference type="GO" id="GO:0003677">
    <property type="term" value="F:DNA binding"/>
    <property type="evidence" value="ECO:0007669"/>
    <property type="project" value="InterPro"/>
</dbReference>
<dbReference type="SUPFAM" id="SSF53098">
    <property type="entry name" value="Ribonuclease H-like"/>
    <property type="match status" value="1"/>
</dbReference>
<evidence type="ECO:0000256" key="5">
    <source>
        <dbReference type="ARBA" id="ARBA00026073"/>
    </source>
</evidence>
<evidence type="ECO:0000259" key="6">
    <source>
        <dbReference type="SMART" id="SM00479"/>
    </source>
</evidence>
<protein>
    <submittedName>
        <fullName evidence="7">DNA polymerase-3 subunit epsilon</fullName>
    </submittedName>
</protein>
<keyword evidence="8" id="KW-1185">Reference proteome</keyword>
<dbReference type="InterPro" id="IPR036397">
    <property type="entry name" value="RNaseH_sf"/>
</dbReference>
<dbReference type="InterPro" id="IPR006054">
    <property type="entry name" value="DnaQ"/>
</dbReference>
<dbReference type="InterPro" id="IPR012337">
    <property type="entry name" value="RNaseH-like_sf"/>
</dbReference>
<dbReference type="Gene3D" id="3.30.420.10">
    <property type="entry name" value="Ribonuclease H-like superfamily/Ribonuclease H"/>
    <property type="match status" value="1"/>
</dbReference>
<proteinExistence type="predicted"/>
<dbReference type="OrthoDB" id="9803913at2"/>
<sequence length="222" mass="25919">MLGFFKKKKYPQFWKNHIKKVSESIKYSNFENIRFVALDTETTGFDYDNDRILCIGAVAIKNNKILVSDSFEVYIKQDVFNKETVKIHGIRKNGNEIKVSEEEGLIKFLEYLDDAIIVAHHTKFDISMINEGLKRLNVGPLKSKQLDTNYIHKKIASEHRFKKLFSLDELCTIYNIKMHDRHTASGDALLTAYLFLKLTNKFKKNNALNLNDLIKTNYYLNK</sequence>
<comment type="function">
    <text evidence="4">DNA polymerase III is a complex, multichain enzyme responsible for most of the replicative synthesis in bacteria. The epsilon subunit contain the editing function and is a proofreading 3'-5' exonuclease.</text>
</comment>
<gene>
    <name evidence="7" type="ORF">SAMN04488111_1828</name>
</gene>